<dbReference type="Pfam" id="PF00089">
    <property type="entry name" value="Trypsin"/>
    <property type="match status" value="1"/>
</dbReference>
<dbReference type="InterPro" id="IPR043504">
    <property type="entry name" value="Peptidase_S1_PA_chymotrypsin"/>
</dbReference>
<dbReference type="InterPro" id="IPR001314">
    <property type="entry name" value="Peptidase_S1A"/>
</dbReference>
<dbReference type="PROSITE" id="PS00135">
    <property type="entry name" value="TRYPSIN_SER"/>
    <property type="match status" value="1"/>
</dbReference>
<dbReference type="VEuPathDB" id="VectorBase:PPAI003813"/>
<protein>
    <submittedName>
        <fullName evidence="3">Uncharacterized protein</fullName>
    </submittedName>
</protein>
<dbReference type="PANTHER" id="PTHR24250:SF50">
    <property type="entry name" value="PEPTIDASE S1 DOMAIN-CONTAINING PROTEIN"/>
    <property type="match status" value="1"/>
</dbReference>
<dbReference type="GO" id="GO:0006508">
    <property type="term" value="P:proteolysis"/>
    <property type="evidence" value="ECO:0007669"/>
    <property type="project" value="InterPro"/>
</dbReference>
<dbReference type="FunFam" id="2.40.10.10:FF:000068">
    <property type="entry name" value="transmembrane protease serine 2"/>
    <property type="match status" value="1"/>
</dbReference>
<dbReference type="AlphaFoldDB" id="A0A1B0D8E0"/>
<dbReference type="CDD" id="cd00190">
    <property type="entry name" value="Tryp_SPc"/>
    <property type="match status" value="1"/>
</dbReference>
<evidence type="ECO:0000256" key="1">
    <source>
        <dbReference type="ARBA" id="ARBA00023157"/>
    </source>
</evidence>
<dbReference type="Gene3D" id="2.40.10.10">
    <property type="entry name" value="Trypsin-like serine proteases"/>
    <property type="match status" value="1"/>
</dbReference>
<evidence type="ECO:0000313" key="3">
    <source>
        <dbReference type="EnsemblMetazoa" id="PPAI003813-PA"/>
    </source>
</evidence>
<accession>A0A1B0D8E0</accession>
<proteinExistence type="inferred from homology"/>
<dbReference type="PANTHER" id="PTHR24250">
    <property type="entry name" value="CHYMOTRYPSIN-RELATED"/>
    <property type="match status" value="1"/>
</dbReference>
<dbReference type="InterPro" id="IPR001254">
    <property type="entry name" value="Trypsin_dom"/>
</dbReference>
<evidence type="ECO:0000313" key="4">
    <source>
        <dbReference type="Proteomes" id="UP000092462"/>
    </source>
</evidence>
<sequence length="264" mass="27659">MKVTLSRTTDVSSPRLAFVNERITNGQDAAFGEFPYICSMQWVLIGTSSHICGSSIINNNWILTAAHCFTEIPNLGSIWAACGLTDLTITTTQQRHMIDERVIHPLYPGGVAPNDIAVGRLAASLVFNANVQPINLPTQGLAPTIGTAVLAGWGSTSTTAIPSMPNRLQRANKPVVTDQQCCDLMNSVIAGACNNLASSNVCAGGGPISACSGDSGGPLSQQVGGTWTHIGIVSWGVTPCGTTVAPSVYVQTSAFRNWIDSSIN</sequence>
<dbReference type="PROSITE" id="PS00134">
    <property type="entry name" value="TRYPSIN_HIS"/>
    <property type="match status" value="1"/>
</dbReference>
<dbReference type="Proteomes" id="UP000092462">
    <property type="component" value="Unassembled WGS sequence"/>
</dbReference>
<dbReference type="PRINTS" id="PR00722">
    <property type="entry name" value="CHYMOTRYPSIN"/>
</dbReference>
<dbReference type="SUPFAM" id="SSF50494">
    <property type="entry name" value="Trypsin-like serine proteases"/>
    <property type="match status" value="1"/>
</dbReference>
<dbReference type="PROSITE" id="PS50240">
    <property type="entry name" value="TRYPSIN_DOM"/>
    <property type="match status" value="1"/>
</dbReference>
<evidence type="ECO:0000256" key="2">
    <source>
        <dbReference type="ARBA" id="ARBA00024195"/>
    </source>
</evidence>
<dbReference type="InterPro" id="IPR009003">
    <property type="entry name" value="Peptidase_S1_PA"/>
</dbReference>
<dbReference type="InterPro" id="IPR018114">
    <property type="entry name" value="TRYPSIN_HIS"/>
</dbReference>
<comment type="similarity">
    <text evidence="2">Belongs to the peptidase S1 family. CLIP subfamily.</text>
</comment>
<keyword evidence="4" id="KW-1185">Reference proteome</keyword>
<dbReference type="SMART" id="SM00020">
    <property type="entry name" value="Tryp_SPc"/>
    <property type="match status" value="1"/>
</dbReference>
<dbReference type="GO" id="GO:0004252">
    <property type="term" value="F:serine-type endopeptidase activity"/>
    <property type="evidence" value="ECO:0007669"/>
    <property type="project" value="InterPro"/>
</dbReference>
<name>A0A1B0D8E0_PHLPP</name>
<dbReference type="EnsemblMetazoa" id="PPAI003813-RA">
    <property type="protein sequence ID" value="PPAI003813-PA"/>
    <property type="gene ID" value="PPAI003813"/>
</dbReference>
<organism evidence="3 4">
    <name type="scientific">Phlebotomus papatasi</name>
    <name type="common">Sandfly</name>
    <dbReference type="NCBI Taxonomy" id="29031"/>
    <lineage>
        <taxon>Eukaryota</taxon>
        <taxon>Metazoa</taxon>
        <taxon>Ecdysozoa</taxon>
        <taxon>Arthropoda</taxon>
        <taxon>Hexapoda</taxon>
        <taxon>Insecta</taxon>
        <taxon>Pterygota</taxon>
        <taxon>Neoptera</taxon>
        <taxon>Endopterygota</taxon>
        <taxon>Diptera</taxon>
        <taxon>Nematocera</taxon>
        <taxon>Psychodoidea</taxon>
        <taxon>Psychodidae</taxon>
        <taxon>Phlebotomus</taxon>
        <taxon>Phlebotomus</taxon>
    </lineage>
</organism>
<keyword evidence="1" id="KW-1015">Disulfide bond</keyword>
<dbReference type="InterPro" id="IPR033116">
    <property type="entry name" value="TRYPSIN_SER"/>
</dbReference>
<dbReference type="EMBL" id="AJVK01027374">
    <property type="status" value="NOT_ANNOTATED_CDS"/>
    <property type="molecule type" value="Genomic_DNA"/>
</dbReference>
<dbReference type="VEuPathDB" id="VectorBase:PPAPM1_007157"/>
<reference evidence="3" key="1">
    <citation type="submission" date="2022-08" db="UniProtKB">
        <authorList>
            <consortium name="EnsemblMetazoa"/>
        </authorList>
    </citation>
    <scope>IDENTIFICATION</scope>
    <source>
        <strain evidence="3">Israel</strain>
    </source>
</reference>